<proteinExistence type="inferred from homology"/>
<protein>
    <recommendedName>
        <fullName evidence="11">Hydroxyethylthiazole kinase</fullName>
        <ecNumber evidence="11">2.7.1.50</ecNumber>
    </recommendedName>
    <alternativeName>
        <fullName evidence="11">4-methyl-5-beta-hydroxyethylthiazole kinase</fullName>
        <shortName evidence="11">TH kinase</shortName>
        <shortName evidence="11">Thz kinase</shortName>
    </alternativeName>
</protein>
<dbReference type="InterPro" id="IPR000417">
    <property type="entry name" value="Hyethyz_kinase"/>
</dbReference>
<keyword evidence="9 11" id="KW-0460">Magnesium</keyword>
<evidence type="ECO:0000313" key="12">
    <source>
        <dbReference type="EMBL" id="ACV69388.1"/>
    </source>
</evidence>
<dbReference type="Pfam" id="PF02110">
    <property type="entry name" value="HK"/>
    <property type="match status" value="1"/>
</dbReference>
<keyword evidence="6 11" id="KW-0547">Nucleotide-binding</keyword>
<keyword evidence="8 11" id="KW-0067">ATP-binding</keyword>
<dbReference type="EC" id="2.7.1.50" evidence="11"/>
<dbReference type="InterPro" id="IPR029056">
    <property type="entry name" value="Ribokinase-like"/>
</dbReference>
<dbReference type="NCBIfam" id="TIGR00694">
    <property type="entry name" value="thiM"/>
    <property type="match status" value="1"/>
</dbReference>
<feature type="binding site" evidence="11">
    <location>
        <position position="168"/>
    </location>
    <ligand>
        <name>ATP</name>
        <dbReference type="ChEBI" id="CHEBI:30616"/>
    </ligand>
</feature>
<comment type="function">
    <text evidence="11">Catalyzes the phosphorylation of the hydroxyl group of 4-methyl-5-beta-hydroxyethylthiazole (THZ).</text>
</comment>
<dbReference type="GO" id="GO:0005524">
    <property type="term" value="F:ATP binding"/>
    <property type="evidence" value="ECO:0007669"/>
    <property type="project" value="UniProtKB-UniRule"/>
</dbReference>
<evidence type="ECO:0000256" key="11">
    <source>
        <dbReference type="HAMAP-Rule" id="MF_00228"/>
    </source>
</evidence>
<keyword evidence="10 11" id="KW-0784">Thiamine biosynthesis</keyword>
<keyword evidence="5 11" id="KW-0479">Metal-binding</keyword>
<name>C8X4B4_DESRD</name>
<dbReference type="GO" id="GO:0004417">
    <property type="term" value="F:hydroxyethylthiazole kinase activity"/>
    <property type="evidence" value="ECO:0007669"/>
    <property type="project" value="UniProtKB-UniRule"/>
</dbReference>
<dbReference type="OrthoDB" id="8909021at2"/>
<reference evidence="13" key="1">
    <citation type="submission" date="2009-09" db="EMBL/GenBank/DDBJ databases">
        <title>The complete chromosome of Desulfohalobium retbaense DSM 5692.</title>
        <authorList>
            <consortium name="US DOE Joint Genome Institute (JGI-PGF)"/>
            <person name="Lucas S."/>
            <person name="Copeland A."/>
            <person name="Lapidus A."/>
            <person name="Glavina del Rio T."/>
            <person name="Dalin E."/>
            <person name="Tice H."/>
            <person name="Bruce D."/>
            <person name="Goodwin L."/>
            <person name="Pitluck S."/>
            <person name="Kyrpides N."/>
            <person name="Mavromatis K."/>
            <person name="Ivanova N."/>
            <person name="Mikhailova N."/>
            <person name="Munk A.C."/>
            <person name="Brettin T."/>
            <person name="Detter J.C."/>
            <person name="Han C."/>
            <person name="Tapia R."/>
            <person name="Larimer F."/>
            <person name="Land M."/>
            <person name="Hauser L."/>
            <person name="Markowitz V."/>
            <person name="Cheng J.-F."/>
            <person name="Hugenholtz P."/>
            <person name="Woyke T."/>
            <person name="Wu D."/>
            <person name="Spring S."/>
            <person name="Klenk H.-P."/>
            <person name="Eisen J.A."/>
        </authorList>
    </citation>
    <scope>NUCLEOTIDE SEQUENCE [LARGE SCALE GENOMIC DNA]</scope>
    <source>
        <strain evidence="13">DSM 5692</strain>
    </source>
</reference>
<evidence type="ECO:0000256" key="4">
    <source>
        <dbReference type="ARBA" id="ARBA00022679"/>
    </source>
</evidence>
<dbReference type="Proteomes" id="UP000001052">
    <property type="component" value="Chromosome"/>
</dbReference>
<evidence type="ECO:0000256" key="6">
    <source>
        <dbReference type="ARBA" id="ARBA00022741"/>
    </source>
</evidence>
<dbReference type="GO" id="GO:0009229">
    <property type="term" value="P:thiamine diphosphate biosynthetic process"/>
    <property type="evidence" value="ECO:0007669"/>
    <property type="project" value="UniProtKB-UniRule"/>
</dbReference>
<dbReference type="KEGG" id="drt:Dret_2104"/>
<dbReference type="AlphaFoldDB" id="C8X4B4"/>
<dbReference type="SUPFAM" id="SSF53613">
    <property type="entry name" value="Ribokinase-like"/>
    <property type="match status" value="1"/>
</dbReference>
<dbReference type="PIRSF" id="PIRSF000513">
    <property type="entry name" value="Thz_kinase"/>
    <property type="match status" value="1"/>
</dbReference>
<dbReference type="GO" id="GO:0000287">
    <property type="term" value="F:magnesium ion binding"/>
    <property type="evidence" value="ECO:0007669"/>
    <property type="project" value="UniProtKB-UniRule"/>
</dbReference>
<organism evidence="12 13">
    <name type="scientific">Desulfohalobium retbaense (strain ATCC 49708 / DSM 5692 / JCM 16813 / HR100)</name>
    <dbReference type="NCBI Taxonomy" id="485915"/>
    <lineage>
        <taxon>Bacteria</taxon>
        <taxon>Pseudomonadati</taxon>
        <taxon>Thermodesulfobacteriota</taxon>
        <taxon>Desulfovibrionia</taxon>
        <taxon>Desulfovibrionales</taxon>
        <taxon>Desulfohalobiaceae</taxon>
        <taxon>Desulfohalobium</taxon>
    </lineage>
</organism>
<comment type="similarity">
    <text evidence="11">Belongs to the Thz kinase family.</text>
</comment>
<keyword evidence="7 11" id="KW-0418">Kinase</keyword>
<dbReference type="eggNOG" id="COG2145">
    <property type="taxonomic scope" value="Bacteria"/>
</dbReference>
<evidence type="ECO:0000256" key="2">
    <source>
        <dbReference type="ARBA" id="ARBA00001946"/>
    </source>
</evidence>
<keyword evidence="4 11" id="KW-0808">Transferase</keyword>
<dbReference type="HOGENOM" id="CLU_019943_0_1_7"/>
<accession>C8X4B4</accession>
<evidence type="ECO:0000256" key="8">
    <source>
        <dbReference type="ARBA" id="ARBA00022840"/>
    </source>
</evidence>
<feature type="binding site" evidence="11">
    <location>
        <position position="122"/>
    </location>
    <ligand>
        <name>ATP</name>
        <dbReference type="ChEBI" id="CHEBI:30616"/>
    </ligand>
</feature>
<dbReference type="UniPathway" id="UPA00060">
    <property type="reaction ID" value="UER00139"/>
</dbReference>
<feature type="binding site" evidence="11">
    <location>
        <position position="46"/>
    </location>
    <ligand>
        <name>substrate</name>
    </ligand>
</feature>
<evidence type="ECO:0000256" key="5">
    <source>
        <dbReference type="ARBA" id="ARBA00022723"/>
    </source>
</evidence>
<evidence type="ECO:0000256" key="10">
    <source>
        <dbReference type="ARBA" id="ARBA00022977"/>
    </source>
</evidence>
<dbReference type="Gene3D" id="3.40.1190.20">
    <property type="match status" value="1"/>
</dbReference>
<comment type="pathway">
    <text evidence="3 11">Cofactor biosynthesis; thiamine diphosphate biosynthesis; 4-methyl-5-(2-phosphoethyl)-thiazole from 5-(2-hydroxyethyl)-4-methylthiazole: step 1/1.</text>
</comment>
<evidence type="ECO:0000256" key="3">
    <source>
        <dbReference type="ARBA" id="ARBA00004868"/>
    </source>
</evidence>
<comment type="cofactor">
    <cofactor evidence="2 11">
        <name>Mg(2+)</name>
        <dbReference type="ChEBI" id="CHEBI:18420"/>
    </cofactor>
</comment>
<comment type="catalytic activity">
    <reaction evidence="1 11">
        <text>5-(2-hydroxyethyl)-4-methylthiazole + ATP = 4-methyl-5-(2-phosphooxyethyl)-thiazole + ADP + H(+)</text>
        <dbReference type="Rhea" id="RHEA:24212"/>
        <dbReference type="ChEBI" id="CHEBI:15378"/>
        <dbReference type="ChEBI" id="CHEBI:17957"/>
        <dbReference type="ChEBI" id="CHEBI:30616"/>
        <dbReference type="ChEBI" id="CHEBI:58296"/>
        <dbReference type="ChEBI" id="CHEBI:456216"/>
        <dbReference type="EC" id="2.7.1.50"/>
    </reaction>
</comment>
<dbReference type="NCBIfam" id="NF006830">
    <property type="entry name" value="PRK09355.1"/>
    <property type="match status" value="1"/>
</dbReference>
<dbReference type="STRING" id="485915.Dret_2104"/>
<evidence type="ECO:0000256" key="9">
    <source>
        <dbReference type="ARBA" id="ARBA00022842"/>
    </source>
</evidence>
<dbReference type="PRINTS" id="PR01099">
    <property type="entry name" value="HYETHTZKNASE"/>
</dbReference>
<gene>
    <name evidence="11" type="primary">thiM</name>
    <name evidence="12" type="ordered locus">Dret_2104</name>
</gene>
<dbReference type="CDD" id="cd01170">
    <property type="entry name" value="THZ_kinase"/>
    <property type="match status" value="1"/>
</dbReference>
<evidence type="ECO:0000313" key="13">
    <source>
        <dbReference type="Proteomes" id="UP000001052"/>
    </source>
</evidence>
<sequence>MPYAQGIWQDVSAIRDRQPLVVNLTNTVVTNTTANALLALGGSPIMSESRLEIDELLALSQALVLNIGTLHSRQIALMQEAARSAMERQVPVVLDPVGAGATRLRTDTALALIQQARPEIVRGNASEIMALAGESIQSSGVDSRHLPEEAKEAAAALARAHACIVCVSGEEDVVTNGKEQWCVRNGHVLMSKVTGTGCVATALIGGFRAVNASALTATVNAMGLMGVAGEMAGSQASGPGTFQASFFDALFSLSEIDISAQLDVERLA</sequence>
<dbReference type="RefSeq" id="WP_015752529.1">
    <property type="nucleotide sequence ID" value="NC_013223.1"/>
</dbReference>
<dbReference type="EMBL" id="CP001734">
    <property type="protein sequence ID" value="ACV69388.1"/>
    <property type="molecule type" value="Genomic_DNA"/>
</dbReference>
<feature type="binding site" evidence="11">
    <location>
        <position position="195"/>
    </location>
    <ligand>
        <name>substrate</name>
    </ligand>
</feature>
<reference evidence="12 13" key="2">
    <citation type="journal article" date="2010" name="Stand. Genomic Sci.">
        <title>Complete genome sequence of Desulfohalobium retbaense type strain (HR(100)).</title>
        <authorList>
            <person name="Spring S."/>
            <person name="Nolan M."/>
            <person name="Lapidus A."/>
            <person name="Glavina Del Rio T."/>
            <person name="Copeland A."/>
            <person name="Tice H."/>
            <person name="Cheng J.F."/>
            <person name="Lucas S."/>
            <person name="Land M."/>
            <person name="Chen F."/>
            <person name="Bruce D."/>
            <person name="Goodwin L."/>
            <person name="Pitluck S."/>
            <person name="Ivanova N."/>
            <person name="Mavromatis K."/>
            <person name="Mikhailova N."/>
            <person name="Pati A."/>
            <person name="Chen A."/>
            <person name="Palaniappan K."/>
            <person name="Hauser L."/>
            <person name="Chang Y.J."/>
            <person name="Jeffries C.D."/>
            <person name="Munk C."/>
            <person name="Kiss H."/>
            <person name="Chain P."/>
            <person name="Han C."/>
            <person name="Brettin T."/>
            <person name="Detter J.C."/>
            <person name="Schuler E."/>
            <person name="Goker M."/>
            <person name="Rohde M."/>
            <person name="Bristow J."/>
            <person name="Eisen J.A."/>
            <person name="Markowitz V."/>
            <person name="Hugenholtz P."/>
            <person name="Kyrpides N.C."/>
            <person name="Klenk H.P."/>
        </authorList>
    </citation>
    <scope>NUCLEOTIDE SEQUENCE [LARGE SCALE GENOMIC DNA]</scope>
    <source>
        <strain evidence="12 13">DSM 5692</strain>
    </source>
</reference>
<dbReference type="GO" id="GO:0009228">
    <property type="term" value="P:thiamine biosynthetic process"/>
    <property type="evidence" value="ECO:0007669"/>
    <property type="project" value="UniProtKB-KW"/>
</dbReference>
<keyword evidence="13" id="KW-1185">Reference proteome</keyword>
<evidence type="ECO:0000256" key="1">
    <source>
        <dbReference type="ARBA" id="ARBA00001771"/>
    </source>
</evidence>
<dbReference type="HAMAP" id="MF_00228">
    <property type="entry name" value="Thz_kinase"/>
    <property type="match status" value="1"/>
</dbReference>
<evidence type="ECO:0000256" key="7">
    <source>
        <dbReference type="ARBA" id="ARBA00022777"/>
    </source>
</evidence>